<reference evidence="15 16" key="1">
    <citation type="submission" date="2017-08" db="EMBL/GenBank/DDBJ databases">
        <title>Acidophilic green algal genome provides insights into adaptation to an acidic environment.</title>
        <authorList>
            <person name="Hirooka S."/>
            <person name="Hirose Y."/>
            <person name="Kanesaki Y."/>
            <person name="Higuchi S."/>
            <person name="Fujiwara T."/>
            <person name="Onuma R."/>
            <person name="Era A."/>
            <person name="Ohbayashi R."/>
            <person name="Uzuka A."/>
            <person name="Nozaki H."/>
            <person name="Yoshikawa H."/>
            <person name="Miyagishima S.Y."/>
        </authorList>
    </citation>
    <scope>NUCLEOTIDE SEQUENCE [LARGE SCALE GENOMIC DNA]</scope>
    <source>
        <strain evidence="15 16">NIES-2499</strain>
    </source>
</reference>
<proteinExistence type="inferred from homology"/>
<dbReference type="PANTHER" id="PTHR10314">
    <property type="entry name" value="CYSTATHIONINE BETA-SYNTHASE"/>
    <property type="match status" value="1"/>
</dbReference>
<dbReference type="FunFam" id="3.40.50.1100:FF:000049">
    <property type="entry name" value="Cysteine synthase, putative"/>
    <property type="match status" value="1"/>
</dbReference>
<evidence type="ECO:0000256" key="5">
    <source>
        <dbReference type="ARBA" id="ARBA00022679"/>
    </source>
</evidence>
<dbReference type="Pfam" id="PF00291">
    <property type="entry name" value="PALP"/>
    <property type="match status" value="1"/>
</dbReference>
<dbReference type="OrthoDB" id="10259545at2759"/>
<dbReference type="Proteomes" id="UP000232323">
    <property type="component" value="Unassembled WGS sequence"/>
</dbReference>
<evidence type="ECO:0000313" key="15">
    <source>
        <dbReference type="EMBL" id="GAX77674.1"/>
    </source>
</evidence>
<dbReference type="InterPro" id="IPR001926">
    <property type="entry name" value="TrpB-like_PALP"/>
</dbReference>
<keyword evidence="6" id="KW-0812">Transmembrane</keyword>
<evidence type="ECO:0000256" key="13">
    <source>
        <dbReference type="ARBA" id="ARBA00078545"/>
    </source>
</evidence>
<dbReference type="InterPro" id="IPR050214">
    <property type="entry name" value="Cys_Synth/Cystath_Beta-Synth"/>
</dbReference>
<evidence type="ECO:0000256" key="4">
    <source>
        <dbReference type="ARBA" id="ARBA00012681"/>
    </source>
</evidence>
<evidence type="ECO:0000256" key="12">
    <source>
        <dbReference type="ARBA" id="ARBA00047931"/>
    </source>
</evidence>
<dbReference type="GO" id="GO:0005741">
    <property type="term" value="C:mitochondrial outer membrane"/>
    <property type="evidence" value="ECO:0007669"/>
    <property type="project" value="UniProtKB-SubCell"/>
</dbReference>
<dbReference type="InterPro" id="IPR036052">
    <property type="entry name" value="TrpB-like_PALP_sf"/>
</dbReference>
<keyword evidence="9" id="KW-1133">Transmembrane helix</keyword>
<evidence type="ECO:0000256" key="6">
    <source>
        <dbReference type="ARBA" id="ARBA00022692"/>
    </source>
</evidence>
<comment type="caution">
    <text evidence="15">The sequence shown here is derived from an EMBL/GenBank/DDBJ whole genome shotgun (WGS) entry which is preliminary data.</text>
</comment>
<gene>
    <name evidence="15" type="ORF">CEUSTIGMA_g5117.t1</name>
</gene>
<evidence type="ECO:0000256" key="3">
    <source>
        <dbReference type="ARBA" id="ARBA00007103"/>
    </source>
</evidence>
<evidence type="ECO:0000256" key="9">
    <source>
        <dbReference type="ARBA" id="ARBA00022989"/>
    </source>
</evidence>
<dbReference type="GO" id="GO:0004124">
    <property type="term" value="F:cysteine synthase activity"/>
    <property type="evidence" value="ECO:0007669"/>
    <property type="project" value="UniProtKB-EC"/>
</dbReference>
<evidence type="ECO:0000256" key="11">
    <source>
        <dbReference type="ARBA" id="ARBA00023136"/>
    </source>
</evidence>
<protein>
    <recommendedName>
        <fullName evidence="4">cysteine synthase</fullName>
        <ecNumber evidence="4">2.5.1.47</ecNumber>
    </recommendedName>
    <alternativeName>
        <fullName evidence="13">Cysteine synthase-like protein</fullName>
    </alternativeName>
</protein>
<keyword evidence="5" id="KW-0808">Transferase</keyword>
<dbReference type="Gene3D" id="3.40.50.1100">
    <property type="match status" value="2"/>
</dbReference>
<keyword evidence="8" id="KW-0663">Pyridoxal phosphate</keyword>
<dbReference type="SUPFAM" id="SSF53686">
    <property type="entry name" value="Tryptophan synthase beta subunit-like PLP-dependent enzymes"/>
    <property type="match status" value="1"/>
</dbReference>
<dbReference type="CDD" id="cd01561">
    <property type="entry name" value="CBS_like"/>
    <property type="match status" value="1"/>
</dbReference>
<evidence type="ECO:0000256" key="1">
    <source>
        <dbReference type="ARBA" id="ARBA00001933"/>
    </source>
</evidence>
<accession>A0A250X3L7</accession>
<comment type="similarity">
    <text evidence="3">Belongs to the cysteine synthase/cystathionine beta-synthase family.</text>
</comment>
<dbReference type="EMBL" id="BEGY01000026">
    <property type="protein sequence ID" value="GAX77674.1"/>
    <property type="molecule type" value="Genomic_DNA"/>
</dbReference>
<dbReference type="InterPro" id="IPR001216">
    <property type="entry name" value="P-phosphate_BS"/>
</dbReference>
<keyword evidence="7" id="KW-1000">Mitochondrion outer membrane</keyword>
<keyword evidence="16" id="KW-1185">Reference proteome</keyword>
<comment type="subcellular location">
    <subcellularLocation>
        <location evidence="2">Mitochondrion outer membrane</location>
        <topology evidence="2">Single-pass membrane protein</topology>
    </subcellularLocation>
</comment>
<sequence length="368" mass="39483">MMRLQCHGVMGAIGNTPLIRIESLSQETGCEIYGKAEFLNPGGSVKDRIALQIVKEAIDEGRLVPGALITEGTAGSTGVSLAMVAAAYGCKCFISMPDDAAVEKVQLLQALGAEVQRVRPVSISHPDHHVNVARRRAAEEHLNGRKALFADQFENPANYRAHMVTGEEIWSQTQGRVEAFVSGSGTGGTLAGVSKCLKAHNPTVKVYLVDPPGSGLYNKVTRGVMYTSEEAEGKRLRNPFDTITEGIGINRITHNFEHAYIDGAFKGSDREAVEMAQYLLRNDGLFVGSSAAMNCVGAVKVARALKAIHPEAQSAAFKASDDKFRPVIVTILCDGGSRHLSKFHNMDYLATCGLVPIEKGKDLGFIGA</sequence>
<dbReference type="PROSITE" id="PS00901">
    <property type="entry name" value="CYS_SYNTHASE"/>
    <property type="match status" value="1"/>
</dbReference>
<organism evidence="15 16">
    <name type="scientific">Chlamydomonas eustigma</name>
    <dbReference type="NCBI Taxonomy" id="1157962"/>
    <lineage>
        <taxon>Eukaryota</taxon>
        <taxon>Viridiplantae</taxon>
        <taxon>Chlorophyta</taxon>
        <taxon>core chlorophytes</taxon>
        <taxon>Chlorophyceae</taxon>
        <taxon>CS clade</taxon>
        <taxon>Chlamydomonadales</taxon>
        <taxon>Chlamydomonadaceae</taxon>
        <taxon>Chlamydomonas</taxon>
    </lineage>
</organism>
<dbReference type="GO" id="GO:0006535">
    <property type="term" value="P:cysteine biosynthetic process from serine"/>
    <property type="evidence" value="ECO:0007669"/>
    <property type="project" value="InterPro"/>
</dbReference>
<name>A0A250X3L7_9CHLO</name>
<feature type="domain" description="Tryptophan synthase beta chain-like PALP" evidence="14">
    <location>
        <begin position="10"/>
        <end position="305"/>
    </location>
</feature>
<evidence type="ECO:0000256" key="10">
    <source>
        <dbReference type="ARBA" id="ARBA00023128"/>
    </source>
</evidence>
<evidence type="ECO:0000256" key="2">
    <source>
        <dbReference type="ARBA" id="ARBA00004572"/>
    </source>
</evidence>
<comment type="catalytic activity">
    <reaction evidence="12">
        <text>O-acetyl-L-serine + hydrogen sulfide = L-cysteine + acetate</text>
        <dbReference type="Rhea" id="RHEA:14829"/>
        <dbReference type="ChEBI" id="CHEBI:29919"/>
        <dbReference type="ChEBI" id="CHEBI:30089"/>
        <dbReference type="ChEBI" id="CHEBI:35235"/>
        <dbReference type="ChEBI" id="CHEBI:58340"/>
        <dbReference type="EC" id="2.5.1.47"/>
    </reaction>
</comment>
<comment type="cofactor">
    <cofactor evidence="1">
        <name>pyridoxal 5'-phosphate</name>
        <dbReference type="ChEBI" id="CHEBI:597326"/>
    </cofactor>
</comment>
<evidence type="ECO:0000256" key="7">
    <source>
        <dbReference type="ARBA" id="ARBA00022787"/>
    </source>
</evidence>
<evidence type="ECO:0000313" key="16">
    <source>
        <dbReference type="Proteomes" id="UP000232323"/>
    </source>
</evidence>
<dbReference type="STRING" id="1157962.A0A250X3L7"/>
<dbReference type="AlphaFoldDB" id="A0A250X3L7"/>
<keyword evidence="10" id="KW-0496">Mitochondrion</keyword>
<evidence type="ECO:0000259" key="14">
    <source>
        <dbReference type="Pfam" id="PF00291"/>
    </source>
</evidence>
<dbReference type="FunFam" id="3.40.50.1100:FF:000096">
    <property type="entry name" value="Related to cysteine synthase"/>
    <property type="match status" value="1"/>
</dbReference>
<dbReference type="EC" id="2.5.1.47" evidence="4"/>
<keyword evidence="11" id="KW-0472">Membrane</keyword>
<evidence type="ECO:0000256" key="8">
    <source>
        <dbReference type="ARBA" id="ARBA00022898"/>
    </source>
</evidence>